<sequence length="67" mass="7665">MLSTDLGYYHWRAGRVVSNDSLNYKVLQHPDKGLIFLNRFDRKIINPAPDADPGANTTRKKSLHEIV</sequence>
<keyword evidence="6" id="KW-0539">Nucleus</keyword>
<comment type="function">
    <text evidence="1">May be involved in spermatogenesis.</text>
</comment>
<reference evidence="8" key="1">
    <citation type="journal article" date="2023" name="Insect Mol. Biol.">
        <title>Genome sequencing provides insights into the evolution of gene families encoding plant cell wall-degrading enzymes in longhorned beetles.</title>
        <authorList>
            <person name="Shin N.R."/>
            <person name="Okamura Y."/>
            <person name="Kirsch R."/>
            <person name="Pauchet Y."/>
        </authorList>
    </citation>
    <scope>NUCLEOTIDE SEQUENCE</scope>
    <source>
        <strain evidence="8">RBIC_L_NR</strain>
    </source>
</reference>
<dbReference type="EMBL" id="JANEYF010005489">
    <property type="protein sequence ID" value="KAJ8928074.1"/>
    <property type="molecule type" value="Genomic_DNA"/>
</dbReference>
<name>A0AAV8WMY6_9CUCU</name>
<protein>
    <recommendedName>
        <fullName evidence="4">Cilia- and flagella-associated protein 299</fullName>
    </recommendedName>
</protein>
<dbReference type="Pfam" id="PF14713">
    <property type="entry name" value="DUF4464"/>
    <property type="match status" value="1"/>
</dbReference>
<dbReference type="GO" id="GO:0005634">
    <property type="term" value="C:nucleus"/>
    <property type="evidence" value="ECO:0007669"/>
    <property type="project" value="UniProtKB-SubCell"/>
</dbReference>
<evidence type="ECO:0000256" key="4">
    <source>
        <dbReference type="ARBA" id="ARBA00021436"/>
    </source>
</evidence>
<proteinExistence type="predicted"/>
<keyword evidence="9" id="KW-1185">Reference proteome</keyword>
<evidence type="ECO:0000256" key="7">
    <source>
        <dbReference type="SAM" id="MobiDB-lite"/>
    </source>
</evidence>
<evidence type="ECO:0000313" key="8">
    <source>
        <dbReference type="EMBL" id="KAJ8928074.1"/>
    </source>
</evidence>
<comment type="caution">
    <text evidence="8">The sequence shown here is derived from an EMBL/GenBank/DDBJ whole genome shotgun (WGS) entry which is preliminary data.</text>
</comment>
<keyword evidence="5" id="KW-0963">Cytoplasm</keyword>
<evidence type="ECO:0000256" key="6">
    <source>
        <dbReference type="ARBA" id="ARBA00023242"/>
    </source>
</evidence>
<organism evidence="8 9">
    <name type="scientific">Rhamnusium bicolor</name>
    <dbReference type="NCBI Taxonomy" id="1586634"/>
    <lineage>
        <taxon>Eukaryota</taxon>
        <taxon>Metazoa</taxon>
        <taxon>Ecdysozoa</taxon>
        <taxon>Arthropoda</taxon>
        <taxon>Hexapoda</taxon>
        <taxon>Insecta</taxon>
        <taxon>Pterygota</taxon>
        <taxon>Neoptera</taxon>
        <taxon>Endopterygota</taxon>
        <taxon>Coleoptera</taxon>
        <taxon>Polyphaga</taxon>
        <taxon>Cucujiformia</taxon>
        <taxon>Chrysomeloidea</taxon>
        <taxon>Cerambycidae</taxon>
        <taxon>Lepturinae</taxon>
        <taxon>Rhagiini</taxon>
        <taxon>Rhamnusium</taxon>
    </lineage>
</organism>
<comment type="subcellular location">
    <subcellularLocation>
        <location evidence="3">Cytoplasm</location>
    </subcellularLocation>
    <subcellularLocation>
        <location evidence="2">Nucleus</location>
    </subcellularLocation>
</comment>
<gene>
    <name evidence="8" type="ORF">NQ314_019401</name>
</gene>
<evidence type="ECO:0000256" key="5">
    <source>
        <dbReference type="ARBA" id="ARBA00022490"/>
    </source>
</evidence>
<dbReference type="PANTHER" id="PTHR33588">
    <property type="entry name" value="CILIA- AND FLAGELLA-ASSOCIATED PROTEIN 299"/>
    <property type="match status" value="1"/>
</dbReference>
<evidence type="ECO:0000256" key="1">
    <source>
        <dbReference type="ARBA" id="ARBA00003056"/>
    </source>
</evidence>
<dbReference type="GO" id="GO:0005737">
    <property type="term" value="C:cytoplasm"/>
    <property type="evidence" value="ECO:0007669"/>
    <property type="project" value="UniProtKB-SubCell"/>
</dbReference>
<dbReference type="PANTHER" id="PTHR33588:SF1">
    <property type="entry name" value="CILIA- AND FLAGELLA-ASSOCIATED PROTEIN 299"/>
    <property type="match status" value="1"/>
</dbReference>
<dbReference type="AlphaFoldDB" id="A0AAV8WMY6"/>
<feature type="compositionally biased region" description="Basic residues" evidence="7">
    <location>
        <begin position="58"/>
        <end position="67"/>
    </location>
</feature>
<dbReference type="Proteomes" id="UP001162156">
    <property type="component" value="Unassembled WGS sequence"/>
</dbReference>
<evidence type="ECO:0000313" key="9">
    <source>
        <dbReference type="Proteomes" id="UP001162156"/>
    </source>
</evidence>
<evidence type="ECO:0000256" key="3">
    <source>
        <dbReference type="ARBA" id="ARBA00004496"/>
    </source>
</evidence>
<accession>A0AAV8WMY6</accession>
<feature type="region of interest" description="Disordered" evidence="7">
    <location>
        <begin position="48"/>
        <end position="67"/>
    </location>
</feature>
<dbReference type="InterPro" id="IPR027887">
    <property type="entry name" value="DUF4464"/>
</dbReference>
<evidence type="ECO:0000256" key="2">
    <source>
        <dbReference type="ARBA" id="ARBA00004123"/>
    </source>
</evidence>